<dbReference type="EMBL" id="JAIWYP010000005">
    <property type="protein sequence ID" value="KAH3821743.1"/>
    <property type="molecule type" value="Genomic_DNA"/>
</dbReference>
<gene>
    <name evidence="1" type="ORF">DPMN_123510</name>
</gene>
<evidence type="ECO:0000313" key="1">
    <source>
        <dbReference type="EMBL" id="KAH3821743.1"/>
    </source>
</evidence>
<evidence type="ECO:0000313" key="2">
    <source>
        <dbReference type="Proteomes" id="UP000828390"/>
    </source>
</evidence>
<sequence length="100" mass="10974">MYLFEHSIFHSKRGIGDHVFSILTTRDFIGSSGLDASTQLLRYIYVPNVIISDNFHVSATSFTLPKGETVPDAAARVLHRVICDLSSGGSSTRTKPDIYG</sequence>
<reference evidence="1" key="2">
    <citation type="submission" date="2020-11" db="EMBL/GenBank/DDBJ databases">
        <authorList>
            <person name="McCartney M.A."/>
            <person name="Auch B."/>
            <person name="Kono T."/>
            <person name="Mallez S."/>
            <person name="Becker A."/>
            <person name="Gohl D.M."/>
            <person name="Silverstein K.A.T."/>
            <person name="Koren S."/>
            <person name="Bechman K.B."/>
            <person name="Herman A."/>
            <person name="Abrahante J.E."/>
            <person name="Garbe J."/>
        </authorList>
    </citation>
    <scope>NUCLEOTIDE SEQUENCE</scope>
    <source>
        <strain evidence="1">Duluth1</strain>
        <tissue evidence="1">Whole animal</tissue>
    </source>
</reference>
<proteinExistence type="predicted"/>
<organism evidence="1 2">
    <name type="scientific">Dreissena polymorpha</name>
    <name type="common">Zebra mussel</name>
    <name type="synonym">Mytilus polymorpha</name>
    <dbReference type="NCBI Taxonomy" id="45954"/>
    <lineage>
        <taxon>Eukaryota</taxon>
        <taxon>Metazoa</taxon>
        <taxon>Spiralia</taxon>
        <taxon>Lophotrochozoa</taxon>
        <taxon>Mollusca</taxon>
        <taxon>Bivalvia</taxon>
        <taxon>Autobranchia</taxon>
        <taxon>Heteroconchia</taxon>
        <taxon>Euheterodonta</taxon>
        <taxon>Imparidentia</taxon>
        <taxon>Neoheterodontei</taxon>
        <taxon>Myida</taxon>
        <taxon>Dreissenoidea</taxon>
        <taxon>Dreissenidae</taxon>
        <taxon>Dreissena</taxon>
    </lineage>
</organism>
<keyword evidence="2" id="KW-1185">Reference proteome</keyword>
<reference evidence="1" key="1">
    <citation type="journal article" date="2019" name="bioRxiv">
        <title>The Genome of the Zebra Mussel, Dreissena polymorpha: A Resource for Invasive Species Research.</title>
        <authorList>
            <person name="McCartney M.A."/>
            <person name="Auch B."/>
            <person name="Kono T."/>
            <person name="Mallez S."/>
            <person name="Zhang Y."/>
            <person name="Obille A."/>
            <person name="Becker A."/>
            <person name="Abrahante J.E."/>
            <person name="Garbe J."/>
            <person name="Badalamenti J.P."/>
            <person name="Herman A."/>
            <person name="Mangelson H."/>
            <person name="Liachko I."/>
            <person name="Sullivan S."/>
            <person name="Sone E.D."/>
            <person name="Koren S."/>
            <person name="Silverstein K.A.T."/>
            <person name="Beckman K.B."/>
            <person name="Gohl D.M."/>
        </authorList>
    </citation>
    <scope>NUCLEOTIDE SEQUENCE</scope>
    <source>
        <strain evidence="1">Duluth1</strain>
        <tissue evidence="1">Whole animal</tissue>
    </source>
</reference>
<protein>
    <submittedName>
        <fullName evidence="1">Uncharacterized protein</fullName>
    </submittedName>
</protein>
<dbReference type="AlphaFoldDB" id="A0A9D4GTV8"/>
<name>A0A9D4GTV8_DREPO</name>
<comment type="caution">
    <text evidence="1">The sequence shown here is derived from an EMBL/GenBank/DDBJ whole genome shotgun (WGS) entry which is preliminary data.</text>
</comment>
<accession>A0A9D4GTV8</accession>
<dbReference type="Proteomes" id="UP000828390">
    <property type="component" value="Unassembled WGS sequence"/>
</dbReference>